<dbReference type="PANTHER" id="PTHR43877">
    <property type="entry name" value="AMINOALKYLPHOSPHONATE N-ACETYLTRANSFERASE-RELATED-RELATED"/>
    <property type="match status" value="1"/>
</dbReference>
<dbReference type="Proteomes" id="UP000292781">
    <property type="component" value="Unassembled WGS sequence"/>
</dbReference>
<dbReference type="InterPro" id="IPR016181">
    <property type="entry name" value="Acyl_CoA_acyltransferase"/>
</dbReference>
<evidence type="ECO:0000256" key="1">
    <source>
        <dbReference type="ARBA" id="ARBA00022679"/>
    </source>
</evidence>
<organism evidence="4 5">
    <name type="scientific">Siculibacillus lacustris</name>
    <dbReference type="NCBI Taxonomy" id="1549641"/>
    <lineage>
        <taxon>Bacteria</taxon>
        <taxon>Pseudomonadati</taxon>
        <taxon>Pseudomonadota</taxon>
        <taxon>Alphaproteobacteria</taxon>
        <taxon>Hyphomicrobiales</taxon>
        <taxon>Ancalomicrobiaceae</taxon>
        <taxon>Siculibacillus</taxon>
    </lineage>
</organism>
<dbReference type="Pfam" id="PF00583">
    <property type="entry name" value="Acetyltransf_1"/>
    <property type="match status" value="1"/>
</dbReference>
<gene>
    <name evidence="4" type="ORF">EYW49_16860</name>
</gene>
<dbReference type="GO" id="GO:0016747">
    <property type="term" value="F:acyltransferase activity, transferring groups other than amino-acyl groups"/>
    <property type="evidence" value="ECO:0007669"/>
    <property type="project" value="InterPro"/>
</dbReference>
<keyword evidence="5" id="KW-1185">Reference proteome</keyword>
<evidence type="ECO:0000313" key="4">
    <source>
        <dbReference type="EMBL" id="TBW35127.1"/>
    </source>
</evidence>
<sequence>MVAPADRPPLVAPLDEPVGFEDAADRPDLARRLHRVLAFDFAHLPEIADLWVESWARTLPAIDFEARRVWFCTHVDEALRKGAKIRVALVETGDVVGFVLIDPATGYLDQIAVHPDLWGEGIAEALLDAARALSPARIRLDVNTDNPRAVAFYLREGFREIGRGVNPRSGLATIALEWRPG</sequence>
<dbReference type="OrthoDB" id="2135706at2"/>
<keyword evidence="1 4" id="KW-0808">Transferase</keyword>
<comment type="caution">
    <text evidence="4">The sequence shown here is derived from an EMBL/GenBank/DDBJ whole genome shotgun (WGS) entry which is preliminary data.</text>
</comment>
<accession>A0A4Q9VJ96</accession>
<evidence type="ECO:0000313" key="5">
    <source>
        <dbReference type="Proteomes" id="UP000292781"/>
    </source>
</evidence>
<protein>
    <submittedName>
        <fullName evidence="4">GNAT family N-acetyltransferase</fullName>
    </submittedName>
</protein>
<dbReference type="InterPro" id="IPR000182">
    <property type="entry name" value="GNAT_dom"/>
</dbReference>
<dbReference type="Gene3D" id="3.40.630.30">
    <property type="match status" value="1"/>
</dbReference>
<dbReference type="InterPro" id="IPR050832">
    <property type="entry name" value="Bact_Acetyltransf"/>
</dbReference>
<dbReference type="SUPFAM" id="SSF55729">
    <property type="entry name" value="Acyl-CoA N-acyltransferases (Nat)"/>
    <property type="match status" value="1"/>
</dbReference>
<feature type="domain" description="N-acetyltransferase" evidence="3">
    <location>
        <begin position="34"/>
        <end position="181"/>
    </location>
</feature>
<dbReference type="AlphaFoldDB" id="A0A4Q9VJ96"/>
<dbReference type="CDD" id="cd04301">
    <property type="entry name" value="NAT_SF"/>
    <property type="match status" value="1"/>
</dbReference>
<dbReference type="EMBL" id="SJFN01000028">
    <property type="protein sequence ID" value="TBW35127.1"/>
    <property type="molecule type" value="Genomic_DNA"/>
</dbReference>
<reference evidence="4 5" key="1">
    <citation type="submission" date="2019-02" db="EMBL/GenBank/DDBJ databases">
        <title>Siculibacillus lacustris gen. nov., sp. nov., a new rosette-forming bacterium isolated from a freshwater crater lake (Lake St. Ana, Romania).</title>
        <authorList>
            <person name="Felfoldi T."/>
            <person name="Marton Z."/>
            <person name="Szabo A."/>
            <person name="Mentes A."/>
            <person name="Boka K."/>
            <person name="Marialigeti K."/>
            <person name="Mathe I."/>
            <person name="Koncz M."/>
            <person name="Schumann P."/>
            <person name="Toth E."/>
        </authorList>
    </citation>
    <scope>NUCLEOTIDE SEQUENCE [LARGE SCALE GENOMIC DNA]</scope>
    <source>
        <strain evidence="4 5">SA-279</strain>
    </source>
</reference>
<dbReference type="PROSITE" id="PS51186">
    <property type="entry name" value="GNAT"/>
    <property type="match status" value="1"/>
</dbReference>
<name>A0A4Q9VJ96_9HYPH</name>
<keyword evidence="2" id="KW-0012">Acyltransferase</keyword>
<proteinExistence type="predicted"/>
<evidence type="ECO:0000259" key="3">
    <source>
        <dbReference type="PROSITE" id="PS51186"/>
    </source>
</evidence>
<evidence type="ECO:0000256" key="2">
    <source>
        <dbReference type="ARBA" id="ARBA00023315"/>
    </source>
</evidence>